<evidence type="ECO:0000256" key="1">
    <source>
        <dbReference type="ARBA" id="ARBA00023015"/>
    </source>
</evidence>
<sequence length="218" mass="25381">MVYKFKPNAIMDKHPDIKVNTDYDSLKTLKLEELLIRAKNGDKTAAGEICERFNGMIINLARSFYINGYTMEDMMQEGRVSLIKAIQKYNLDSRHPFASYAASAVKKNFYCKIRDNVKKLSCCSIHSVNSNGNELIGMIASEENIEEDLIKRQQQGDLWKAVKKLPKEERDIIIWYYVQDRNLKEYGIKKGIPYRTVAYRKRKAMEHLKKATVTRNKK</sequence>
<dbReference type="InterPro" id="IPR036388">
    <property type="entry name" value="WH-like_DNA-bd_sf"/>
</dbReference>
<organism evidence="7 8">
    <name type="scientific">Clostridium moutaii</name>
    <dbReference type="NCBI Taxonomy" id="3240932"/>
    <lineage>
        <taxon>Bacteria</taxon>
        <taxon>Bacillati</taxon>
        <taxon>Bacillota</taxon>
        <taxon>Clostridia</taxon>
        <taxon>Eubacteriales</taxon>
        <taxon>Clostridiaceae</taxon>
        <taxon>Clostridium</taxon>
    </lineage>
</organism>
<gene>
    <name evidence="7" type="ORF">AB8U03_09685</name>
</gene>
<dbReference type="InterPro" id="IPR014284">
    <property type="entry name" value="RNA_pol_sigma-70_dom"/>
</dbReference>
<feature type="domain" description="RNA polymerase sigma-70 region 4" evidence="5">
    <location>
        <begin position="162"/>
        <end position="210"/>
    </location>
</feature>
<accession>A0ABV4BNU9</accession>
<keyword evidence="8" id="KW-1185">Reference proteome</keyword>
<dbReference type="InterPro" id="IPR007630">
    <property type="entry name" value="RNA_pol_sigma70_r4"/>
</dbReference>
<comment type="caution">
    <text evidence="7">The sequence shown here is derived from an EMBL/GenBank/DDBJ whole genome shotgun (WGS) entry which is preliminary data.</text>
</comment>
<evidence type="ECO:0000256" key="2">
    <source>
        <dbReference type="ARBA" id="ARBA00023082"/>
    </source>
</evidence>
<protein>
    <submittedName>
        <fullName evidence="7">Sigma-70 family RNA polymerase sigma factor</fullName>
    </submittedName>
</protein>
<dbReference type="Pfam" id="PF12645">
    <property type="entry name" value="HTH_16"/>
    <property type="match status" value="1"/>
</dbReference>
<dbReference type="RefSeq" id="WP_369704354.1">
    <property type="nucleotide sequence ID" value="NZ_JBGEWD010000008.1"/>
</dbReference>
<keyword evidence="3" id="KW-0238">DNA-binding</keyword>
<proteinExistence type="predicted"/>
<dbReference type="InterPro" id="IPR013324">
    <property type="entry name" value="RNA_pol_sigma_r3/r4-like"/>
</dbReference>
<dbReference type="PANTHER" id="PTHR30385">
    <property type="entry name" value="SIGMA FACTOR F FLAGELLAR"/>
    <property type="match status" value="1"/>
</dbReference>
<dbReference type="SUPFAM" id="SSF88659">
    <property type="entry name" value="Sigma3 and sigma4 domains of RNA polymerase sigma factors"/>
    <property type="match status" value="1"/>
</dbReference>
<evidence type="ECO:0000256" key="3">
    <source>
        <dbReference type="ARBA" id="ARBA00023125"/>
    </source>
</evidence>
<dbReference type="InterPro" id="IPR024760">
    <property type="entry name" value="HTH_dom_conjug_TS-like"/>
</dbReference>
<evidence type="ECO:0000259" key="6">
    <source>
        <dbReference type="Pfam" id="PF12645"/>
    </source>
</evidence>
<feature type="domain" description="Helix-turn-helix conjugative transposon-like" evidence="6">
    <location>
        <begin position="33"/>
        <end position="89"/>
    </location>
</feature>
<dbReference type="Gene3D" id="1.10.10.10">
    <property type="entry name" value="Winged helix-like DNA-binding domain superfamily/Winged helix DNA-binding domain"/>
    <property type="match status" value="1"/>
</dbReference>
<dbReference type="NCBIfam" id="TIGR02937">
    <property type="entry name" value="sigma70-ECF"/>
    <property type="match status" value="1"/>
</dbReference>
<dbReference type="Proteomes" id="UP001564657">
    <property type="component" value="Unassembled WGS sequence"/>
</dbReference>
<dbReference type="EMBL" id="JBGEWD010000008">
    <property type="protein sequence ID" value="MEY8000459.1"/>
    <property type="molecule type" value="Genomic_DNA"/>
</dbReference>
<dbReference type="SUPFAM" id="SSF88946">
    <property type="entry name" value="Sigma2 domain of RNA polymerase sigma factors"/>
    <property type="match status" value="1"/>
</dbReference>
<keyword evidence="1" id="KW-0805">Transcription regulation</keyword>
<keyword evidence="4" id="KW-0804">Transcription</keyword>
<keyword evidence="2" id="KW-0731">Sigma factor</keyword>
<dbReference type="Gene3D" id="1.20.120.1810">
    <property type="match status" value="1"/>
</dbReference>
<evidence type="ECO:0000313" key="8">
    <source>
        <dbReference type="Proteomes" id="UP001564657"/>
    </source>
</evidence>
<evidence type="ECO:0000313" key="7">
    <source>
        <dbReference type="EMBL" id="MEY8000459.1"/>
    </source>
</evidence>
<evidence type="ECO:0000256" key="4">
    <source>
        <dbReference type="ARBA" id="ARBA00023163"/>
    </source>
</evidence>
<dbReference type="InterPro" id="IPR013325">
    <property type="entry name" value="RNA_pol_sigma_r2"/>
</dbReference>
<name>A0ABV4BNU9_9CLOT</name>
<dbReference type="Pfam" id="PF04545">
    <property type="entry name" value="Sigma70_r4"/>
    <property type="match status" value="1"/>
</dbReference>
<reference evidence="7 8" key="1">
    <citation type="submission" date="2024-08" db="EMBL/GenBank/DDBJ databases">
        <title>Clostridium lapicellarii sp. nov., and Clostridium renhuaiense sp. nov., two species isolated from the mud in a fermentation cellar used for producing sauce-flavour Chinese liquors.</title>
        <authorList>
            <person name="Yang F."/>
            <person name="Wang H."/>
            <person name="Chen L.Q."/>
            <person name="Zhou N."/>
            <person name="Lu J.J."/>
            <person name="Pu X.X."/>
            <person name="Wan B."/>
            <person name="Wang L."/>
            <person name="Liu S.J."/>
        </authorList>
    </citation>
    <scope>NUCLEOTIDE SEQUENCE [LARGE SCALE GENOMIC DNA]</scope>
    <source>
        <strain evidence="7 8">MT-5</strain>
    </source>
</reference>
<evidence type="ECO:0000259" key="5">
    <source>
        <dbReference type="Pfam" id="PF04545"/>
    </source>
</evidence>